<feature type="transmembrane region" description="Helical" evidence="1">
    <location>
        <begin position="249"/>
        <end position="267"/>
    </location>
</feature>
<evidence type="ECO:0008006" key="4">
    <source>
        <dbReference type="Google" id="ProtNLM"/>
    </source>
</evidence>
<reference evidence="2 3" key="1">
    <citation type="submission" date="2013-11" db="EMBL/GenBank/DDBJ databases">
        <title>The Genome Sequence of Plasmodium yoelii 17X.</title>
        <authorList>
            <consortium name="The Broad Institute Genomics Platform"/>
            <consortium name="The Broad Institute Genome Sequencing Center for Infectious Disease"/>
            <person name="Neafsey D."/>
            <person name="Adams J."/>
            <person name="Walker B."/>
            <person name="Young S.K."/>
            <person name="Zeng Q."/>
            <person name="Gargeya S."/>
            <person name="Fitzgerald M."/>
            <person name="Haas B."/>
            <person name="Abouelleil A."/>
            <person name="Alvarado L."/>
            <person name="Chapman S.B."/>
            <person name="Gainer-Dewar J."/>
            <person name="Goldberg J."/>
            <person name="Griggs A."/>
            <person name="Gujja S."/>
            <person name="Hansen M."/>
            <person name="Howarth C."/>
            <person name="Imamovic A."/>
            <person name="Ireland A."/>
            <person name="Larimer J."/>
            <person name="McCowan C."/>
            <person name="Murphy C."/>
            <person name="Pearson M."/>
            <person name="Poon T.W."/>
            <person name="Priest M."/>
            <person name="Roberts A."/>
            <person name="Saif S."/>
            <person name="Shea T."/>
            <person name="Sykes S."/>
            <person name="Wortman J."/>
            <person name="Nusbaum C."/>
            <person name="Birren B."/>
        </authorList>
    </citation>
    <scope>NUCLEOTIDE SEQUENCE [LARGE SCALE GENOMIC DNA]</scope>
    <source>
        <strain evidence="2 3">17X</strain>
    </source>
</reference>
<keyword evidence="1" id="KW-0812">Transmembrane</keyword>
<name>V7P9D4_PLAYE</name>
<dbReference type="EMBL" id="KI635826">
    <property type="protein sequence ID" value="ETB56126.1"/>
    <property type="molecule type" value="Genomic_DNA"/>
</dbReference>
<proteinExistence type="predicted"/>
<organism evidence="2 3">
    <name type="scientific">Plasmodium yoelii 17X</name>
    <dbReference type="NCBI Taxonomy" id="1323249"/>
    <lineage>
        <taxon>Eukaryota</taxon>
        <taxon>Sar</taxon>
        <taxon>Alveolata</taxon>
        <taxon>Apicomplexa</taxon>
        <taxon>Aconoidasida</taxon>
        <taxon>Haemosporida</taxon>
        <taxon>Plasmodiidae</taxon>
        <taxon>Plasmodium</taxon>
        <taxon>Plasmodium (Vinckeia)</taxon>
    </lineage>
</organism>
<gene>
    <name evidence="2" type="ORF">YYC_05838</name>
</gene>
<keyword evidence="3" id="KW-1185">Reference proteome</keyword>
<sequence length="296" mass="34212">MDDTLCGKFDFLRVYLPDELSKTGTLELKEHSSLKNYCPITGSGENECDNDLGKITAGFLWLLEQCYSALKHKTHDINSINAFYIYITAWFSYQLNQIKGNEFTTINEYYTKNVKTSGKYERFINDAYKFTDFKEFIDKQNYLMDINIEDLYKFYDASKLLCNMYINVAKNQKGDILSNNANDFVKKYIELYNKYNNGAPHNQILSALSTDYNNLKDKCTNCSSLPEIETSISALRSGDTSSSSIGNKLFTVLSIFGAIAFFLGISYKYSLFGFRKRAQKQYLREKIKKIKKKMNQ</sequence>
<keyword evidence="1" id="KW-0472">Membrane</keyword>
<evidence type="ECO:0000313" key="3">
    <source>
        <dbReference type="Proteomes" id="UP000018538"/>
    </source>
</evidence>
<dbReference type="AlphaFoldDB" id="V7P9D4"/>
<dbReference type="OrthoDB" id="373146at2759"/>
<protein>
    <recommendedName>
        <fullName evidence="4">YIR protein</fullName>
    </recommendedName>
</protein>
<accession>V7P9D4</accession>
<dbReference type="Pfam" id="PF06022">
    <property type="entry name" value="Cir_Bir_Yir"/>
    <property type="match status" value="1"/>
</dbReference>
<dbReference type="InterPro" id="IPR006477">
    <property type="entry name" value="Yir_bir_cir"/>
</dbReference>
<dbReference type="Proteomes" id="UP000018538">
    <property type="component" value="Unassembled WGS sequence"/>
</dbReference>
<evidence type="ECO:0000256" key="1">
    <source>
        <dbReference type="SAM" id="Phobius"/>
    </source>
</evidence>
<dbReference type="NCBIfam" id="TIGR01590">
    <property type="entry name" value="yir-bir-cir_Pla"/>
    <property type="match status" value="1"/>
</dbReference>
<keyword evidence="1" id="KW-1133">Transmembrane helix</keyword>
<evidence type="ECO:0000313" key="2">
    <source>
        <dbReference type="EMBL" id="ETB56126.1"/>
    </source>
</evidence>